<feature type="transmembrane region" description="Helical" evidence="1">
    <location>
        <begin position="62"/>
        <end position="82"/>
    </location>
</feature>
<dbReference type="EMBL" id="AP023086">
    <property type="protein sequence ID" value="BCD99024.1"/>
    <property type="molecule type" value="Genomic_DNA"/>
</dbReference>
<feature type="transmembrane region" description="Helical" evidence="1">
    <location>
        <begin position="94"/>
        <end position="117"/>
    </location>
</feature>
<protein>
    <submittedName>
        <fullName evidence="2">Uncharacterized protein</fullName>
    </submittedName>
</protein>
<evidence type="ECO:0000313" key="3">
    <source>
        <dbReference type="Proteomes" id="UP001320119"/>
    </source>
</evidence>
<keyword evidence="3" id="KW-1185">Reference proteome</keyword>
<keyword evidence="1" id="KW-0472">Membrane</keyword>
<evidence type="ECO:0000256" key="1">
    <source>
        <dbReference type="SAM" id="Phobius"/>
    </source>
</evidence>
<dbReference type="RefSeq" id="WP_236983863.1">
    <property type="nucleotide sequence ID" value="NZ_AP023086.1"/>
</dbReference>
<keyword evidence="1" id="KW-0812">Transmembrane</keyword>
<organism evidence="2 3">
    <name type="scientific">Marinagarivorans cellulosilyticus</name>
    <dbReference type="NCBI Taxonomy" id="2721545"/>
    <lineage>
        <taxon>Bacteria</taxon>
        <taxon>Pseudomonadati</taxon>
        <taxon>Pseudomonadota</taxon>
        <taxon>Gammaproteobacteria</taxon>
        <taxon>Cellvibrionales</taxon>
        <taxon>Cellvibrionaceae</taxon>
        <taxon>Marinagarivorans</taxon>
    </lineage>
</organism>
<gene>
    <name evidence="2" type="ORF">MARGE09_P3225</name>
</gene>
<reference evidence="2 3" key="1">
    <citation type="journal article" date="2022" name="IScience">
        <title>An ultrasensitive nanofiber-based assay for enzymatic hydrolysis and deep-sea microbial degradation of cellulose.</title>
        <authorList>
            <person name="Tsudome M."/>
            <person name="Tachioka M."/>
            <person name="Miyazaki M."/>
            <person name="Uchimura K."/>
            <person name="Tsuda M."/>
            <person name="Takaki Y."/>
            <person name="Deguchi S."/>
        </authorList>
    </citation>
    <scope>NUCLEOTIDE SEQUENCE [LARGE SCALE GENOMIC DNA]</scope>
    <source>
        <strain evidence="2 3">GE09</strain>
    </source>
</reference>
<dbReference type="Proteomes" id="UP001320119">
    <property type="component" value="Chromosome"/>
</dbReference>
<sequence length="186" mass="21199">MLIISSTGYRLIQAIPLSYFLLQLRFDRPSNMYDWTQPYAIASTLALLVSAAVMLRKQNYSPIFVGINIYFVFGWVALAAHWDSINRLYGTLEGAGMMLWILAVVAIGNAICPRWSLGITQQQAKLAKSKEHWKHHAWRLFGFYLLCALLTLVIINSTKSIILREFLPFIVLFLGTVMIQHIALNH</sequence>
<dbReference type="KEGG" id="marq:MARGE09_P3225"/>
<keyword evidence="1" id="KW-1133">Transmembrane helix</keyword>
<name>A0AAN1WK28_9GAMM</name>
<feature type="transmembrane region" description="Helical" evidence="1">
    <location>
        <begin position="161"/>
        <end position="184"/>
    </location>
</feature>
<accession>A0AAN1WK28</accession>
<feature type="transmembrane region" description="Helical" evidence="1">
    <location>
        <begin position="137"/>
        <end position="155"/>
    </location>
</feature>
<evidence type="ECO:0000313" key="2">
    <source>
        <dbReference type="EMBL" id="BCD99024.1"/>
    </source>
</evidence>
<dbReference type="AlphaFoldDB" id="A0AAN1WK28"/>
<feature type="transmembrane region" description="Helical" evidence="1">
    <location>
        <begin position="38"/>
        <end position="55"/>
    </location>
</feature>
<proteinExistence type="predicted"/>